<sequence>MSKYVINVPVATIWTSYDSARELDKKATSNPTDISGWLDSLNFETRLELCDANLIQSQLLYGQEVLVLEEKEDYYHIIALTQGSSKDERGYPGWVPKCQVTEVMDWKLADGPVAVVTSNLASLFSTEEKELLELSFQTILPVVENGKEKVKVQLPDGTYGLLKTDDISVYDGFAFLPKGSGRDIVRSGEKFLGLPYLWGGMSGYGMDCSGFSYTMCKANGYIIPRDAHDQAKEGAEVPLNALEPGDLLFFAYEEGKGKIHHVGIYYGDGKLLHSPKTGRDIEILPMENTIYEKELCAARRYWQKDGE</sequence>
<dbReference type="AlphaFoldDB" id="A0A5D4TF17"/>
<dbReference type="Pfam" id="PF00877">
    <property type="entry name" value="NLPC_P60"/>
    <property type="match status" value="1"/>
</dbReference>
<comment type="similarity">
    <text evidence="1">Belongs to the peptidase C40 family.</text>
</comment>
<proteinExistence type="inferred from homology"/>
<keyword evidence="3" id="KW-0378">Hydrolase</keyword>
<dbReference type="GO" id="GO:0006508">
    <property type="term" value="P:proteolysis"/>
    <property type="evidence" value="ECO:0007669"/>
    <property type="project" value="UniProtKB-KW"/>
</dbReference>
<dbReference type="SUPFAM" id="SSF54001">
    <property type="entry name" value="Cysteine proteinases"/>
    <property type="match status" value="1"/>
</dbReference>
<dbReference type="PANTHER" id="PTHR47053">
    <property type="entry name" value="MUREIN DD-ENDOPEPTIDASE MEPH-RELATED"/>
    <property type="match status" value="1"/>
</dbReference>
<evidence type="ECO:0000313" key="6">
    <source>
        <dbReference type="EMBL" id="TYS74227.1"/>
    </source>
</evidence>
<dbReference type="InterPro" id="IPR057812">
    <property type="entry name" value="SH3_YKFC_2nd"/>
</dbReference>
<dbReference type="EMBL" id="VTET01000001">
    <property type="protein sequence ID" value="TYS74227.1"/>
    <property type="molecule type" value="Genomic_DNA"/>
</dbReference>
<dbReference type="GO" id="GO:0008234">
    <property type="term" value="F:cysteine-type peptidase activity"/>
    <property type="evidence" value="ECO:0007669"/>
    <property type="project" value="UniProtKB-KW"/>
</dbReference>
<evidence type="ECO:0000313" key="7">
    <source>
        <dbReference type="Proteomes" id="UP000324517"/>
    </source>
</evidence>
<dbReference type="Pfam" id="PF23795">
    <property type="entry name" value="SH3_YKFC_2nd"/>
    <property type="match status" value="1"/>
</dbReference>
<gene>
    <name evidence="6" type="ORF">FZC75_00520</name>
</gene>
<evidence type="ECO:0000256" key="2">
    <source>
        <dbReference type="ARBA" id="ARBA00022670"/>
    </source>
</evidence>
<evidence type="ECO:0000256" key="4">
    <source>
        <dbReference type="ARBA" id="ARBA00022807"/>
    </source>
</evidence>
<keyword evidence="2" id="KW-0645">Protease</keyword>
<dbReference type="InterPro" id="IPR038765">
    <property type="entry name" value="Papain-like_cys_pep_sf"/>
</dbReference>
<dbReference type="OrthoDB" id="9813368at2"/>
<dbReference type="PROSITE" id="PS51935">
    <property type="entry name" value="NLPC_P60"/>
    <property type="match status" value="1"/>
</dbReference>
<dbReference type="Gene3D" id="3.90.1720.10">
    <property type="entry name" value="endopeptidase domain like (from Nostoc punctiforme)"/>
    <property type="match status" value="1"/>
</dbReference>
<evidence type="ECO:0000259" key="5">
    <source>
        <dbReference type="PROSITE" id="PS51935"/>
    </source>
</evidence>
<dbReference type="InterPro" id="IPR000064">
    <property type="entry name" value="NLP_P60_dom"/>
</dbReference>
<accession>A0A5D4TF17</accession>
<keyword evidence="4" id="KW-0788">Thiol protease</keyword>
<feature type="domain" description="NlpC/P60" evidence="5">
    <location>
        <begin position="178"/>
        <end position="302"/>
    </location>
</feature>
<reference evidence="6 7" key="1">
    <citation type="submission" date="2019-08" db="EMBL/GenBank/DDBJ databases">
        <title>Bacillus genomes from the desert of Cuatro Cienegas, Coahuila.</title>
        <authorList>
            <person name="Olmedo-Alvarez G."/>
        </authorList>
    </citation>
    <scope>NUCLEOTIDE SEQUENCE [LARGE SCALE GENOMIC DNA]</scope>
    <source>
        <strain evidence="6 7">CH98b_3T</strain>
    </source>
</reference>
<dbReference type="RefSeq" id="WP_148978070.1">
    <property type="nucleotide sequence ID" value="NZ_JBNILM010000001.1"/>
</dbReference>
<name>A0A5D4TF17_9BACI</name>
<dbReference type="Gene3D" id="2.30.30.40">
    <property type="entry name" value="SH3 Domains"/>
    <property type="match status" value="1"/>
</dbReference>
<dbReference type="InterPro" id="IPR051202">
    <property type="entry name" value="Peptidase_C40"/>
</dbReference>
<organism evidence="6 7">
    <name type="scientific">Sutcliffiella horikoshii</name>
    <dbReference type="NCBI Taxonomy" id="79883"/>
    <lineage>
        <taxon>Bacteria</taxon>
        <taxon>Bacillati</taxon>
        <taxon>Bacillota</taxon>
        <taxon>Bacilli</taxon>
        <taxon>Bacillales</taxon>
        <taxon>Bacillaceae</taxon>
        <taxon>Sutcliffiella</taxon>
    </lineage>
</organism>
<dbReference type="PANTHER" id="PTHR47053:SF3">
    <property type="entry name" value="GAMMA-D-GLUTAMYL-L-LYSINE DIPEPTIDYL-PEPTIDASE"/>
    <property type="match status" value="1"/>
</dbReference>
<comment type="caution">
    <text evidence="6">The sequence shown here is derived from an EMBL/GenBank/DDBJ whole genome shotgun (WGS) entry which is preliminary data.</text>
</comment>
<dbReference type="Proteomes" id="UP000324517">
    <property type="component" value="Unassembled WGS sequence"/>
</dbReference>
<protein>
    <submittedName>
        <fullName evidence="6">NlpC/P60 family protein</fullName>
    </submittedName>
</protein>
<evidence type="ECO:0000256" key="3">
    <source>
        <dbReference type="ARBA" id="ARBA00022801"/>
    </source>
</evidence>
<evidence type="ECO:0000256" key="1">
    <source>
        <dbReference type="ARBA" id="ARBA00007074"/>
    </source>
</evidence>